<feature type="region of interest" description="Disordered" evidence="1">
    <location>
        <begin position="84"/>
        <end position="118"/>
    </location>
</feature>
<dbReference type="RefSeq" id="WP_194424591.1">
    <property type="nucleotide sequence ID" value="NZ_BAAAPT010000002.1"/>
</dbReference>
<keyword evidence="2" id="KW-1133">Transmembrane helix</keyword>
<reference evidence="3 4" key="1">
    <citation type="submission" date="2023-10" db="EMBL/GenBank/DDBJ databases">
        <title>Microbacterium xanthum sp. nov., isolated from seaweed.</title>
        <authorList>
            <person name="Lee S.D."/>
        </authorList>
    </citation>
    <scope>NUCLEOTIDE SEQUENCE [LARGE SCALE GENOMIC DNA]</scope>
    <source>
        <strain evidence="3 4">KCTC 19124</strain>
    </source>
</reference>
<feature type="compositionally biased region" description="Basic and acidic residues" evidence="1">
    <location>
        <begin position="8"/>
        <end position="18"/>
    </location>
</feature>
<name>A0ABU5N7R0_9MICO</name>
<proteinExistence type="predicted"/>
<dbReference type="EMBL" id="JAWJYN010000002">
    <property type="protein sequence ID" value="MDZ8162101.1"/>
    <property type="molecule type" value="Genomic_DNA"/>
</dbReference>
<accession>A0ABU5N7R0</accession>
<feature type="transmembrane region" description="Helical" evidence="2">
    <location>
        <begin position="125"/>
        <end position="148"/>
    </location>
</feature>
<keyword evidence="2" id="KW-0472">Membrane</keyword>
<protein>
    <submittedName>
        <fullName evidence="3">Uncharacterized protein</fullName>
    </submittedName>
</protein>
<evidence type="ECO:0000256" key="2">
    <source>
        <dbReference type="SAM" id="Phobius"/>
    </source>
</evidence>
<evidence type="ECO:0000313" key="4">
    <source>
        <dbReference type="Proteomes" id="UP001291912"/>
    </source>
</evidence>
<comment type="caution">
    <text evidence="3">The sequence shown here is derived from an EMBL/GenBank/DDBJ whole genome shotgun (WGS) entry which is preliminary data.</text>
</comment>
<keyword evidence="2" id="KW-0812">Transmembrane</keyword>
<evidence type="ECO:0000256" key="1">
    <source>
        <dbReference type="SAM" id="MobiDB-lite"/>
    </source>
</evidence>
<feature type="region of interest" description="Disordered" evidence="1">
    <location>
        <begin position="1"/>
        <end position="24"/>
    </location>
</feature>
<gene>
    <name evidence="3" type="ORF">R2Q92_09630</name>
</gene>
<organism evidence="3 4">
    <name type="scientific">Microbacterium aquimaris</name>
    <dbReference type="NCBI Taxonomy" id="459816"/>
    <lineage>
        <taxon>Bacteria</taxon>
        <taxon>Bacillati</taxon>
        <taxon>Actinomycetota</taxon>
        <taxon>Actinomycetes</taxon>
        <taxon>Micrococcales</taxon>
        <taxon>Microbacteriaceae</taxon>
        <taxon>Microbacterium</taxon>
    </lineage>
</organism>
<dbReference type="Proteomes" id="UP001291912">
    <property type="component" value="Unassembled WGS sequence"/>
</dbReference>
<sequence>MSTASPVPEREELAELRRRAYGPEPDITRAEALRLHRLEEARRHGRVRYVTVRDPEVATGAPGGAAAGGGGATAAAEARVVDATPGITSDRGSRDDDSAVALSDETADPTRVRPPHRRRWTRGSVVPLMWALGGAACGAAVVAGTWALSVPRPDITLEPVDPATTGLVEVPSDLEAELERGGSTSTRFEDYSGAALFGQAREDGGRCLVAAAEEGPFSVGCAPAGLVPVMDVPASTEGGFTAVDPRTGEGLPDGSTVRFTWESESGLQGWVALIDGEATTGFY</sequence>
<evidence type="ECO:0000313" key="3">
    <source>
        <dbReference type="EMBL" id="MDZ8162101.1"/>
    </source>
</evidence>
<keyword evidence="4" id="KW-1185">Reference proteome</keyword>